<evidence type="ECO:0000256" key="1">
    <source>
        <dbReference type="SAM" id="Phobius"/>
    </source>
</evidence>
<accession>A0AAU8KUQ1</accession>
<keyword evidence="1" id="KW-0472">Membrane</keyword>
<feature type="transmembrane region" description="Helical" evidence="1">
    <location>
        <begin position="33"/>
        <end position="56"/>
    </location>
</feature>
<keyword evidence="1" id="KW-0812">Transmembrane</keyword>
<name>A0AAU8KUQ1_9VIRU</name>
<proteinExistence type="predicted"/>
<feature type="transmembrane region" description="Helical" evidence="1">
    <location>
        <begin position="5"/>
        <end position="21"/>
    </location>
</feature>
<reference evidence="2" key="1">
    <citation type="submission" date="2024-05" db="EMBL/GenBank/DDBJ databases">
        <title>Complete Genome Sequences of 14 Acinetobacter baumannii phages isolated in Kenya.</title>
        <authorList>
            <person name="Mwai F."/>
            <person name="Kigen C."/>
            <person name="Makobe C."/>
            <person name="Georges M."/>
            <person name="Mutai I."/>
            <person name="Odoyo E."/>
            <person name="Gachoya M."/>
            <person name="Musila L."/>
        </authorList>
    </citation>
    <scope>NUCLEOTIDE SEQUENCE</scope>
</reference>
<gene>
    <name evidence="2" type="ORF">SMMRWMVJ_CDS0087</name>
</gene>
<sequence>MICVSYVIIGVIFFILLVYWNKRTNGLWDEVILAFYCVFSALWIAFLPMAIILFLAKKISKVIRND</sequence>
<organism evidence="2">
    <name type="scientific">Acinetobacter phage vB_Ab_01_KEN_01</name>
    <dbReference type="NCBI Taxonomy" id="3143010"/>
    <lineage>
        <taxon>Viruses</taxon>
    </lineage>
</organism>
<evidence type="ECO:0000313" key="2">
    <source>
        <dbReference type="EMBL" id="XCN27075.1"/>
    </source>
</evidence>
<protein>
    <submittedName>
        <fullName evidence="2">Uncharacterized protein</fullName>
    </submittedName>
</protein>
<dbReference type="EMBL" id="PP841127">
    <property type="protein sequence ID" value="XCN27075.1"/>
    <property type="molecule type" value="Genomic_DNA"/>
</dbReference>
<keyword evidence="1" id="KW-1133">Transmembrane helix</keyword>